<proteinExistence type="predicted"/>
<dbReference type="Proteomes" id="UP000292036">
    <property type="component" value="Unassembled WGS sequence"/>
</dbReference>
<dbReference type="EMBL" id="SIPS01000001">
    <property type="protein sequence ID" value="TAW31619.1"/>
    <property type="molecule type" value="Genomic_DNA"/>
</dbReference>
<evidence type="ECO:0000313" key="2">
    <source>
        <dbReference type="Proteomes" id="UP000292036"/>
    </source>
</evidence>
<organism evidence="1 2">
    <name type="scientific">Rhizobium leguminosarum</name>
    <dbReference type="NCBI Taxonomy" id="384"/>
    <lineage>
        <taxon>Bacteria</taxon>
        <taxon>Pseudomonadati</taxon>
        <taxon>Pseudomonadota</taxon>
        <taxon>Alphaproteobacteria</taxon>
        <taxon>Hyphomicrobiales</taxon>
        <taxon>Rhizobiaceae</taxon>
        <taxon>Rhizobium/Agrobacterium group</taxon>
        <taxon>Rhizobium</taxon>
    </lineage>
</organism>
<sequence>MMSSENRSHFSASCARDLRRSPCCFSPVAGQSSPP</sequence>
<gene>
    <name evidence="1" type="ORF">ELI19_19845</name>
</gene>
<reference evidence="1 2" key="1">
    <citation type="submission" date="2019-02" db="EMBL/GenBank/DDBJ databases">
        <title>The genomic architecture of introgression among sibling species of bacteria.</title>
        <authorList>
            <person name="Cavassim M.I.A."/>
            <person name="Moeskjaer S."/>
            <person name="Moslemi C."/>
            <person name="Fields B."/>
            <person name="Bachmann A."/>
            <person name="Vilhjalmsson B."/>
            <person name="Schierup M.H."/>
            <person name="Young J.P.W."/>
            <person name="Andersen S.U."/>
        </authorList>
    </citation>
    <scope>NUCLEOTIDE SEQUENCE [LARGE SCALE GENOMIC DNA]</scope>
    <source>
        <strain evidence="1 2">SM151B</strain>
    </source>
</reference>
<name>A0ABD7PWW2_RHILE</name>
<protein>
    <submittedName>
        <fullName evidence="1">Uncharacterized protein</fullName>
    </submittedName>
</protein>
<dbReference type="AlphaFoldDB" id="A0ABD7PWW2"/>
<evidence type="ECO:0000313" key="1">
    <source>
        <dbReference type="EMBL" id="TAW31619.1"/>
    </source>
</evidence>
<accession>A0ABD7PWW2</accession>
<comment type="caution">
    <text evidence="1">The sequence shown here is derived from an EMBL/GenBank/DDBJ whole genome shotgun (WGS) entry which is preliminary data.</text>
</comment>